<evidence type="ECO:0000313" key="2">
    <source>
        <dbReference type="Proteomes" id="UP001140011"/>
    </source>
</evidence>
<proteinExistence type="predicted"/>
<name>A0A9W8GSR3_9FUNG</name>
<protein>
    <submittedName>
        <fullName evidence="1">Uncharacterized protein</fullName>
    </submittedName>
</protein>
<accession>A0A9W8GSR3</accession>
<dbReference type="EMBL" id="JANBUH010000301">
    <property type="protein sequence ID" value="KAJ2752287.1"/>
    <property type="molecule type" value="Genomic_DNA"/>
</dbReference>
<dbReference type="Proteomes" id="UP001140011">
    <property type="component" value="Unassembled WGS sequence"/>
</dbReference>
<sequence>MTGDYRHSCSTGAACHSGHYVDESLPKYSLTPHTTHKVDATCGSRYYATPLYPAVVPQHIDHQHHQYHQHAPCTGKVYDERTYLSMPNTFHPCNR</sequence>
<dbReference type="AlphaFoldDB" id="A0A9W8GSR3"/>
<reference evidence="1" key="1">
    <citation type="submission" date="2022-07" db="EMBL/GenBank/DDBJ databases">
        <title>Phylogenomic reconstructions and comparative analyses of Kickxellomycotina fungi.</title>
        <authorList>
            <person name="Reynolds N.K."/>
            <person name="Stajich J.E."/>
            <person name="Barry K."/>
            <person name="Grigoriev I.V."/>
            <person name="Crous P."/>
            <person name="Smith M.E."/>
        </authorList>
    </citation>
    <scope>NUCLEOTIDE SEQUENCE</scope>
    <source>
        <strain evidence="1">BCRC 34297</strain>
    </source>
</reference>
<comment type="caution">
    <text evidence="1">The sequence shown here is derived from an EMBL/GenBank/DDBJ whole genome shotgun (WGS) entry which is preliminary data.</text>
</comment>
<keyword evidence="2" id="KW-1185">Reference proteome</keyword>
<evidence type="ECO:0000313" key="1">
    <source>
        <dbReference type="EMBL" id="KAJ2752287.1"/>
    </source>
</evidence>
<dbReference type="OrthoDB" id="5555256at2759"/>
<gene>
    <name evidence="1" type="ORF">GGI19_003932</name>
</gene>
<organism evidence="1 2">
    <name type="scientific">Coemansia pectinata</name>
    <dbReference type="NCBI Taxonomy" id="1052879"/>
    <lineage>
        <taxon>Eukaryota</taxon>
        <taxon>Fungi</taxon>
        <taxon>Fungi incertae sedis</taxon>
        <taxon>Zoopagomycota</taxon>
        <taxon>Kickxellomycotina</taxon>
        <taxon>Kickxellomycetes</taxon>
        <taxon>Kickxellales</taxon>
        <taxon>Kickxellaceae</taxon>
        <taxon>Coemansia</taxon>
    </lineage>
</organism>